<sequence length="51" mass="5237">MNRVSSVLLGCLLTVLVVAGLAVVADRAALAQLERETLAAQVWAAASDRSG</sequence>
<dbReference type="RefSeq" id="WP_185156898.1">
    <property type="nucleotide sequence ID" value="NZ_CABFPH010000050.1"/>
</dbReference>
<accession>A0A509EF63</accession>
<organism evidence="1 2">
    <name type="scientific">Methylobacterium symbioticum</name>
    <dbReference type="NCBI Taxonomy" id="2584084"/>
    <lineage>
        <taxon>Bacteria</taxon>
        <taxon>Pseudomonadati</taxon>
        <taxon>Pseudomonadota</taxon>
        <taxon>Alphaproteobacteria</taxon>
        <taxon>Hyphomicrobiales</taxon>
        <taxon>Methylobacteriaceae</taxon>
        <taxon>Methylobacterium</taxon>
    </lineage>
</organism>
<evidence type="ECO:0000313" key="2">
    <source>
        <dbReference type="Proteomes" id="UP000410984"/>
    </source>
</evidence>
<gene>
    <name evidence="1" type="ORF">MET9862_03392</name>
</gene>
<keyword evidence="2" id="KW-1185">Reference proteome</keyword>
<dbReference type="AlphaFoldDB" id="A0A509EF63"/>
<protein>
    <submittedName>
        <fullName evidence="1">Uncharacterized protein</fullName>
    </submittedName>
</protein>
<evidence type="ECO:0000313" key="1">
    <source>
        <dbReference type="EMBL" id="VUD72788.1"/>
    </source>
</evidence>
<dbReference type="Proteomes" id="UP000410984">
    <property type="component" value="Unassembled WGS sequence"/>
</dbReference>
<proteinExistence type="predicted"/>
<dbReference type="EMBL" id="CABFPH010000050">
    <property type="protein sequence ID" value="VUD72788.1"/>
    <property type="molecule type" value="Genomic_DNA"/>
</dbReference>
<name>A0A509EF63_9HYPH</name>
<reference evidence="1 2" key="1">
    <citation type="submission" date="2019-06" db="EMBL/GenBank/DDBJ databases">
        <authorList>
            <person name="Rodrigo-Torres L."/>
            <person name="Arahal R. D."/>
            <person name="Lucena T."/>
        </authorList>
    </citation>
    <scope>NUCLEOTIDE SEQUENCE [LARGE SCALE GENOMIC DNA]</scope>
    <source>
        <strain evidence="1 2">SB0023/3</strain>
    </source>
</reference>